<protein>
    <submittedName>
        <fullName evidence="1">Uncharacterized protein</fullName>
    </submittedName>
</protein>
<dbReference type="KEGG" id="ppan:ESD82_03670"/>
<dbReference type="Proteomes" id="UP000326453">
    <property type="component" value="Chromosome 2"/>
</dbReference>
<evidence type="ECO:0000313" key="1">
    <source>
        <dbReference type="EMBL" id="QFG35300.1"/>
    </source>
</evidence>
<reference evidence="1 2" key="1">
    <citation type="submission" date="2019-01" db="EMBL/GenBank/DDBJ databases">
        <title>Complete Genome Sequence and Annotation of the Paracoccus pantotrophus type strain DSM 2944.</title>
        <authorList>
            <person name="Bockwoldt J.A."/>
            <person name="Zimmermann M."/>
            <person name="Tiso T."/>
            <person name="Blank L.M."/>
        </authorList>
    </citation>
    <scope>NUCLEOTIDE SEQUENCE [LARGE SCALE GENOMIC DNA]</scope>
    <source>
        <strain evidence="1 2">DSM 2944</strain>
    </source>
</reference>
<dbReference type="EMBL" id="CP044423">
    <property type="protein sequence ID" value="QFG35300.1"/>
    <property type="molecule type" value="Genomic_DNA"/>
</dbReference>
<dbReference type="GeneID" id="51369644"/>
<organism evidence="1 2">
    <name type="scientific">Paracoccus pantotrophus</name>
    <name type="common">Thiosphaera pantotropha</name>
    <dbReference type="NCBI Taxonomy" id="82367"/>
    <lineage>
        <taxon>Bacteria</taxon>
        <taxon>Pseudomonadati</taxon>
        <taxon>Pseudomonadota</taxon>
        <taxon>Alphaproteobacteria</taxon>
        <taxon>Rhodobacterales</taxon>
        <taxon>Paracoccaceae</taxon>
        <taxon>Paracoccus</taxon>
    </lineage>
</organism>
<accession>A0AAE6NUC3</accession>
<dbReference type="AlphaFoldDB" id="A0AAE6NUC3"/>
<name>A0AAE6NUC3_PARPN</name>
<dbReference type="RefSeq" id="WP_147428967.1">
    <property type="nucleotide sequence ID" value="NZ_CP044423.1"/>
</dbReference>
<evidence type="ECO:0000313" key="2">
    <source>
        <dbReference type="Proteomes" id="UP000326453"/>
    </source>
</evidence>
<proteinExistence type="predicted"/>
<gene>
    <name evidence="1" type="ORF">ESD82_03670</name>
</gene>
<sequence length="115" mass="12890">MNKYCPAAHYACKRGPGNNLPILEKFLARIFRIDRNIPDSHFQAIHNPWMERLMQLPSLTLTPCAVSAARAIISNADLAADAPESLRRLAYMVAASAHGVMQRQRHRPANTRKDA</sequence>